<name>A0A4S9A8G6_AURPU</name>
<gene>
    <name evidence="2" type="ORF">D6D19_04010</name>
</gene>
<organism evidence="2 3">
    <name type="scientific">Aureobasidium pullulans</name>
    <name type="common">Black yeast</name>
    <name type="synonym">Pullularia pullulans</name>
    <dbReference type="NCBI Taxonomy" id="5580"/>
    <lineage>
        <taxon>Eukaryota</taxon>
        <taxon>Fungi</taxon>
        <taxon>Dikarya</taxon>
        <taxon>Ascomycota</taxon>
        <taxon>Pezizomycotina</taxon>
        <taxon>Dothideomycetes</taxon>
        <taxon>Dothideomycetidae</taxon>
        <taxon>Dothideales</taxon>
        <taxon>Saccotheciaceae</taxon>
        <taxon>Aureobasidium</taxon>
    </lineage>
</organism>
<dbReference type="EMBL" id="QZAO01000095">
    <property type="protein sequence ID" value="THW75456.1"/>
    <property type="molecule type" value="Genomic_DNA"/>
</dbReference>
<evidence type="ECO:0008006" key="4">
    <source>
        <dbReference type="Google" id="ProtNLM"/>
    </source>
</evidence>
<protein>
    <recommendedName>
        <fullName evidence="4">Zn(2)-C6 fungal-type domain-containing protein</fullName>
    </recommendedName>
</protein>
<dbReference type="Proteomes" id="UP000308802">
    <property type="component" value="Unassembled WGS sequence"/>
</dbReference>
<dbReference type="GO" id="GO:0001228">
    <property type="term" value="F:DNA-binding transcription activator activity, RNA polymerase II-specific"/>
    <property type="evidence" value="ECO:0007669"/>
    <property type="project" value="TreeGrafter"/>
</dbReference>
<dbReference type="InterPro" id="IPR053157">
    <property type="entry name" value="Sterol_Uptake_Regulator"/>
</dbReference>
<evidence type="ECO:0000256" key="1">
    <source>
        <dbReference type="SAM" id="MobiDB-lite"/>
    </source>
</evidence>
<proteinExistence type="predicted"/>
<feature type="non-terminal residue" evidence="2">
    <location>
        <position position="1"/>
    </location>
</feature>
<comment type="caution">
    <text evidence="2">The sequence shown here is derived from an EMBL/GenBank/DDBJ whole genome shotgun (WGS) entry which is preliminary data.</text>
</comment>
<accession>A0A4S9A8G6</accession>
<dbReference type="AlphaFoldDB" id="A0A4S9A8G6"/>
<dbReference type="PANTHER" id="PTHR47784:SF4">
    <property type="entry name" value="ZN(II)2CYS6 TRANSCRIPTION FACTOR (EUROFUNG)"/>
    <property type="match status" value="1"/>
</dbReference>
<evidence type="ECO:0000313" key="2">
    <source>
        <dbReference type="EMBL" id="THW75456.1"/>
    </source>
</evidence>
<feature type="region of interest" description="Disordered" evidence="1">
    <location>
        <begin position="67"/>
        <end position="90"/>
    </location>
</feature>
<evidence type="ECO:0000313" key="3">
    <source>
        <dbReference type="Proteomes" id="UP000308802"/>
    </source>
</evidence>
<feature type="compositionally biased region" description="Polar residues" evidence="1">
    <location>
        <begin position="73"/>
        <end position="90"/>
    </location>
</feature>
<sequence length="407" mass="45746">LPLQTFECRQILEISPNGQDARTRNLAVDVCNAKNGIIKYGVYCDETHPECKSCLRFRVRCSFKDVPSEACTPGSQTETTPDIATSTSDQGSDNTLDLELMANIFLGPLHDLFRGQEEKGHEFIKEHTALLFSKRYLLHQVLAMSGLHLFSQDRSRLDVYLRSSYHQKEALNLAQPHIGSAAEDHSLAMFLFAGYTASCASAEMVFSQNHEDDNPIDITVHAWGLSRGIVIVSTLNWSYIQSSWAWPIIQQQIDVDSAFESHPKDIPAYSMVRALAFGVQPAEDRQVCLNAIEHTFRAISLLQQCTDQQLWIKLASSWPIEIDARLDGLVTERHPVALVIMAYYACMLSLVSELWWVGAWPQTLLRHIVDALGDEWTEFLQWPMEILTHIQAHTPVGSHPAQSTPSG</sequence>
<reference evidence="2 3" key="1">
    <citation type="submission" date="2018-10" db="EMBL/GenBank/DDBJ databases">
        <title>Fifty Aureobasidium pullulans genomes reveal a recombining polyextremotolerant generalist.</title>
        <authorList>
            <person name="Gostincar C."/>
            <person name="Turk M."/>
            <person name="Zajc J."/>
            <person name="Gunde-Cimerman N."/>
        </authorList>
    </citation>
    <scope>NUCLEOTIDE SEQUENCE [LARGE SCALE GENOMIC DNA]</scope>
    <source>
        <strain evidence="2 3">EXF-10659</strain>
    </source>
</reference>
<dbReference type="PANTHER" id="PTHR47784">
    <property type="entry name" value="STEROL UPTAKE CONTROL PROTEIN 2"/>
    <property type="match status" value="1"/>
</dbReference>